<evidence type="ECO:0000313" key="1">
    <source>
        <dbReference type="EMBL" id="GME78231.1"/>
    </source>
</evidence>
<gene>
    <name evidence="1" type="ORF">Amon02_000335500</name>
</gene>
<dbReference type="EMBL" id="BSXS01002109">
    <property type="protein sequence ID" value="GME78231.1"/>
    <property type="molecule type" value="Genomic_DNA"/>
</dbReference>
<name>A0ACB5T0U9_AMBMO</name>
<proteinExistence type="predicted"/>
<protein>
    <submittedName>
        <fullName evidence="1">Unnamed protein product</fullName>
    </submittedName>
</protein>
<organism evidence="1 2">
    <name type="scientific">Ambrosiozyma monospora</name>
    <name type="common">Yeast</name>
    <name type="synonym">Endomycopsis monosporus</name>
    <dbReference type="NCBI Taxonomy" id="43982"/>
    <lineage>
        <taxon>Eukaryota</taxon>
        <taxon>Fungi</taxon>
        <taxon>Dikarya</taxon>
        <taxon>Ascomycota</taxon>
        <taxon>Saccharomycotina</taxon>
        <taxon>Pichiomycetes</taxon>
        <taxon>Pichiales</taxon>
        <taxon>Pichiaceae</taxon>
        <taxon>Ambrosiozyma</taxon>
    </lineage>
</organism>
<comment type="caution">
    <text evidence="1">The sequence shown here is derived from an EMBL/GenBank/DDBJ whole genome shotgun (WGS) entry which is preliminary data.</text>
</comment>
<dbReference type="Proteomes" id="UP001165064">
    <property type="component" value="Unassembled WGS sequence"/>
</dbReference>
<evidence type="ECO:0000313" key="2">
    <source>
        <dbReference type="Proteomes" id="UP001165064"/>
    </source>
</evidence>
<reference evidence="1" key="1">
    <citation type="submission" date="2023-04" db="EMBL/GenBank/DDBJ databases">
        <title>Ambrosiozyma monospora NBRC 10751.</title>
        <authorList>
            <person name="Ichikawa N."/>
            <person name="Sato H."/>
            <person name="Tonouchi N."/>
        </authorList>
    </citation>
    <scope>NUCLEOTIDE SEQUENCE</scope>
    <source>
        <strain evidence="1">NBRC 10751</strain>
    </source>
</reference>
<sequence length="116" mass="11308">MKVNSKFLLASLFLVSFSTQVSITQNDDGLETFSSISGSPGGYDSNSGSSLNKGSVIGGAAAAGGPGAAGGYLPGANGGQTNGTSSITETGNSAGKDKYANRFLGLIGLGVVALVV</sequence>
<keyword evidence="2" id="KW-1185">Reference proteome</keyword>
<accession>A0ACB5T0U9</accession>